<dbReference type="CDD" id="cd20838">
    <property type="entry name" value="C1_nPKC_epsilon-like_rpt2"/>
    <property type="match status" value="1"/>
</dbReference>
<evidence type="ECO:0000256" key="7">
    <source>
        <dbReference type="ARBA" id="ARBA00022737"/>
    </source>
</evidence>
<feature type="domain" description="AGC-kinase C-terminal" evidence="24">
    <location>
        <begin position="633"/>
        <end position="704"/>
    </location>
</feature>
<keyword evidence="11" id="KW-0862">Zinc</keyword>
<evidence type="ECO:0000256" key="2">
    <source>
        <dbReference type="ARBA" id="ARBA00012429"/>
    </source>
</evidence>
<evidence type="ECO:0000259" key="24">
    <source>
        <dbReference type="PROSITE" id="PS51285"/>
    </source>
</evidence>
<feature type="region of interest" description="Disordered" evidence="20">
    <location>
        <begin position="310"/>
        <end position="331"/>
    </location>
</feature>
<evidence type="ECO:0000256" key="15">
    <source>
        <dbReference type="ARBA" id="ARBA00056408"/>
    </source>
</evidence>
<dbReference type="PIRSF" id="PIRSF000551">
    <property type="entry name" value="PKC_delta"/>
    <property type="match status" value="1"/>
</dbReference>
<evidence type="ECO:0000256" key="17">
    <source>
        <dbReference type="PIRSR" id="PIRSR000551-50"/>
    </source>
</evidence>
<evidence type="ECO:0000256" key="1">
    <source>
        <dbReference type="ARBA" id="ARBA00005490"/>
    </source>
</evidence>
<dbReference type="SUPFAM" id="SSF56112">
    <property type="entry name" value="Protein kinase-like (PK-like)"/>
    <property type="match status" value="1"/>
</dbReference>
<dbReference type="Pfam" id="PF00069">
    <property type="entry name" value="Pkinase"/>
    <property type="match status" value="1"/>
</dbReference>
<evidence type="ECO:0000256" key="8">
    <source>
        <dbReference type="ARBA" id="ARBA00022741"/>
    </source>
</evidence>
<evidence type="ECO:0000256" key="9">
    <source>
        <dbReference type="ARBA" id="ARBA00022771"/>
    </source>
</evidence>
<dbReference type="PROSITE" id="PS51285">
    <property type="entry name" value="AGC_KINASE_CTER"/>
    <property type="match status" value="1"/>
</dbReference>
<dbReference type="InterPro" id="IPR014376">
    <property type="entry name" value="Prot_kin_PKC_delta"/>
</dbReference>
<evidence type="ECO:0000313" key="25">
    <source>
        <dbReference type="EMBL" id="KAK7590253.1"/>
    </source>
</evidence>
<evidence type="ECO:0000256" key="12">
    <source>
        <dbReference type="ARBA" id="ARBA00022840"/>
    </source>
</evidence>
<dbReference type="PANTHER" id="PTHR24351">
    <property type="entry name" value="RIBOSOMAL PROTEIN S6 KINASE"/>
    <property type="match status" value="1"/>
</dbReference>
<dbReference type="InterPro" id="IPR020454">
    <property type="entry name" value="DAG/PE-bd"/>
</dbReference>
<sequence length="712" mass="81148">MFTGTLKIKLCEACGLRPTDFQKRHNVIFGKLDDQPIDPYVTIDVDEQHLDRSTTKPKTFDPVWNESFVHEVHSASKLELTVFHDAAIPPDDFVANCTINFEDLLQKDKESPDFWVDLEPQGKLHLKIELQWNSPEQSSNQKPLEFKERQGFNRRRGAMRRRVHQFNGHKFMATFLPQPTFCSHCREFIWGIGKQGYQCQVCTCVVHKRCHRSVLTKCPGMKDESCDNKSQRFSVNVPHRFVSHNYKRFTFCDHCGSLLYGLIKQGLQCEVCNMNVHKRCQKNVANNCGINLRQMAQVLDQIGISPNVGAKGSSNVGGPPSNLPNTTSPGTCEDDTMLVQFKSDDDKSSHYTDKANRSGSNGSERKMGLEDFHFIKVLGKGSFGKVMLAEKRGTDEVFAIKVLKKDIIIQDDDVDCTMTEKRILALAAKHPFLTALHSAFQTKERLFFVMEYVNGGDLMFQIQRARKFEEPRARFYAAEVTLALQFLHKHGVIYRDLKLDNILLDNEGHCKLADFGMCKENIKDGATTSTFCGTPDYIAPEILQELDYGASVDWWALGVLMYEMMAGQPPFEADNEDDLFEAILHDDVLYPVWLSKEAVSILKGFMTKNPSKRLGSVPSHGMENAIQSHSFFRDIDWEALEARKIKPPFKPKIKNKKDALNFDAEFTKEEPVLTPIPADVVRSINQDEFQGFSFVNTDYNPSKFYHYADPNK</sequence>
<comment type="caution">
    <text evidence="25">The sequence shown here is derived from an EMBL/GenBank/DDBJ whole genome shotgun (WGS) entry which is preliminary data.</text>
</comment>
<dbReference type="Pfam" id="PF00433">
    <property type="entry name" value="Pkinase_C"/>
    <property type="match status" value="1"/>
</dbReference>
<dbReference type="InterPro" id="IPR000008">
    <property type="entry name" value="C2_dom"/>
</dbReference>
<comment type="catalytic activity">
    <reaction evidence="14">
        <text>L-seryl-[protein] + ATP = O-phospho-L-seryl-[protein] + ADP + H(+)</text>
        <dbReference type="Rhea" id="RHEA:17989"/>
        <dbReference type="Rhea" id="RHEA-COMP:9863"/>
        <dbReference type="Rhea" id="RHEA-COMP:11604"/>
        <dbReference type="ChEBI" id="CHEBI:15378"/>
        <dbReference type="ChEBI" id="CHEBI:29999"/>
        <dbReference type="ChEBI" id="CHEBI:30616"/>
        <dbReference type="ChEBI" id="CHEBI:83421"/>
        <dbReference type="ChEBI" id="CHEBI:456216"/>
        <dbReference type="EC" id="2.7.11.13"/>
    </reaction>
</comment>
<evidence type="ECO:0000256" key="13">
    <source>
        <dbReference type="ARBA" id="ARBA00047272"/>
    </source>
</evidence>
<dbReference type="PROSITE" id="PS50004">
    <property type="entry name" value="C2"/>
    <property type="match status" value="1"/>
</dbReference>
<keyword evidence="10 16" id="KW-0418">Kinase</keyword>
<dbReference type="InterPro" id="IPR000719">
    <property type="entry name" value="Prot_kinase_dom"/>
</dbReference>
<evidence type="ECO:0000256" key="20">
    <source>
        <dbReference type="SAM" id="MobiDB-lite"/>
    </source>
</evidence>
<dbReference type="FunFam" id="3.30.200.20:FF:000080">
    <property type="entry name" value="Protein kinase C"/>
    <property type="match status" value="1"/>
</dbReference>
<protein>
    <recommendedName>
        <fullName evidence="2 16">Protein kinase C</fullName>
        <ecNumber evidence="2 16">2.7.11.13</ecNumber>
    </recommendedName>
</protein>
<name>A0AAN9Y513_9HEMI</name>
<feature type="binding site" evidence="18 19">
    <location>
        <position position="401"/>
    </location>
    <ligand>
        <name>ATP</name>
        <dbReference type="ChEBI" id="CHEBI:30616"/>
    </ligand>
</feature>
<keyword evidence="8 16" id="KW-0547">Nucleotide-binding</keyword>
<evidence type="ECO:0000256" key="4">
    <source>
        <dbReference type="ARBA" id="ARBA00022553"/>
    </source>
</evidence>
<dbReference type="FunFam" id="1.10.510.10:FF:000126">
    <property type="entry name" value="Protein kinase C epsilon"/>
    <property type="match status" value="1"/>
</dbReference>
<dbReference type="InterPro" id="IPR011009">
    <property type="entry name" value="Kinase-like_dom_sf"/>
</dbReference>
<accession>A0AAN9Y513</accession>
<dbReference type="Proteomes" id="UP001367676">
    <property type="component" value="Unassembled WGS sequence"/>
</dbReference>
<dbReference type="Gene3D" id="2.60.40.150">
    <property type="entry name" value="C2 domain"/>
    <property type="match status" value="1"/>
</dbReference>
<dbReference type="SUPFAM" id="SSF57889">
    <property type="entry name" value="Cysteine-rich domain"/>
    <property type="match status" value="2"/>
</dbReference>
<feature type="domain" description="C2" evidence="21">
    <location>
        <begin position="1"/>
        <end position="116"/>
    </location>
</feature>
<dbReference type="InterPro" id="IPR000961">
    <property type="entry name" value="AGC-kinase_C"/>
</dbReference>
<dbReference type="InterPro" id="IPR002219">
    <property type="entry name" value="PKC_DAG/PE"/>
</dbReference>
<evidence type="ECO:0000256" key="19">
    <source>
        <dbReference type="PROSITE-ProRule" id="PRU10141"/>
    </source>
</evidence>
<keyword evidence="3 16" id="KW-0723">Serine/threonine-protein kinase</keyword>
<comment type="similarity">
    <text evidence="1 16">Belongs to the protein kinase superfamily. AGC Ser/Thr protein kinase family. PKC subfamily.</text>
</comment>
<dbReference type="CDD" id="cd20835">
    <property type="entry name" value="C1_nPKC_epsilon-like_rpt1"/>
    <property type="match status" value="1"/>
</dbReference>
<dbReference type="Gene3D" id="3.30.60.20">
    <property type="match status" value="2"/>
</dbReference>
<evidence type="ECO:0000256" key="14">
    <source>
        <dbReference type="ARBA" id="ARBA00047470"/>
    </source>
</evidence>
<evidence type="ECO:0000256" key="16">
    <source>
        <dbReference type="PIRNR" id="PIRNR000551"/>
    </source>
</evidence>
<proteinExistence type="inferred from homology"/>
<dbReference type="Pfam" id="PF00130">
    <property type="entry name" value="C1_1"/>
    <property type="match status" value="2"/>
</dbReference>
<evidence type="ECO:0000259" key="23">
    <source>
        <dbReference type="PROSITE" id="PS50081"/>
    </source>
</evidence>
<dbReference type="PROSITE" id="PS50011">
    <property type="entry name" value="PROTEIN_KINASE_DOM"/>
    <property type="match status" value="1"/>
</dbReference>
<evidence type="ECO:0000256" key="11">
    <source>
        <dbReference type="ARBA" id="ARBA00022833"/>
    </source>
</evidence>
<feature type="binding site" evidence="18">
    <location>
        <begin position="378"/>
        <end position="386"/>
    </location>
    <ligand>
        <name>ATP</name>
        <dbReference type="ChEBI" id="CHEBI:30616"/>
    </ligand>
</feature>
<dbReference type="InterPro" id="IPR046349">
    <property type="entry name" value="C1-like_sf"/>
</dbReference>
<dbReference type="Gene3D" id="1.10.510.10">
    <property type="entry name" value="Transferase(Phosphotransferase) domain 1"/>
    <property type="match status" value="1"/>
</dbReference>
<dbReference type="FunFam" id="3.30.60.20:FF:000063">
    <property type="entry name" value="Protein kinase C"/>
    <property type="match status" value="1"/>
</dbReference>
<keyword evidence="5 16" id="KW-0808">Transferase</keyword>
<evidence type="ECO:0000256" key="10">
    <source>
        <dbReference type="ARBA" id="ARBA00022777"/>
    </source>
</evidence>
<dbReference type="InterPro" id="IPR008271">
    <property type="entry name" value="Ser/Thr_kinase_AS"/>
</dbReference>
<dbReference type="InterPro" id="IPR017892">
    <property type="entry name" value="Pkinase_C"/>
</dbReference>
<keyword evidence="26" id="KW-1185">Reference proteome</keyword>
<gene>
    <name evidence="25" type="ORF">V9T40_001866</name>
</gene>
<reference evidence="25 26" key="1">
    <citation type="submission" date="2024-03" db="EMBL/GenBank/DDBJ databases">
        <title>Adaptation during the transition from Ophiocordyceps entomopathogen to insect associate is accompanied by gene loss and intensified selection.</title>
        <authorList>
            <person name="Ward C.M."/>
            <person name="Onetto C.A."/>
            <person name="Borneman A.R."/>
        </authorList>
    </citation>
    <scope>NUCLEOTIDE SEQUENCE [LARGE SCALE GENOMIC DNA]</scope>
    <source>
        <strain evidence="25">AWRI1</strain>
        <tissue evidence="25">Single Adult Female</tissue>
    </source>
</reference>
<dbReference type="SMART" id="SM00109">
    <property type="entry name" value="C1"/>
    <property type="match status" value="2"/>
</dbReference>
<dbReference type="SMART" id="SM00220">
    <property type="entry name" value="S_TKc"/>
    <property type="match status" value="1"/>
</dbReference>
<feature type="domain" description="Phorbol-ester/DAG-type" evidence="23">
    <location>
        <begin position="238"/>
        <end position="288"/>
    </location>
</feature>
<comment type="function">
    <text evidence="15">PKC is activated by diacylglycerol which in turn phosphorylates a range of cellular proteins. PKC also serves as the receptor for phorbol esters, a class of tumor promoters.</text>
</comment>
<keyword evidence="4" id="KW-0597">Phosphoprotein</keyword>
<dbReference type="EMBL" id="JBBCAQ010000022">
    <property type="protein sequence ID" value="KAK7590253.1"/>
    <property type="molecule type" value="Genomic_DNA"/>
</dbReference>
<evidence type="ECO:0000256" key="5">
    <source>
        <dbReference type="ARBA" id="ARBA00022679"/>
    </source>
</evidence>
<dbReference type="GO" id="GO:0008270">
    <property type="term" value="F:zinc ion binding"/>
    <property type="evidence" value="ECO:0007669"/>
    <property type="project" value="UniProtKB-KW"/>
</dbReference>
<dbReference type="GO" id="GO:0004697">
    <property type="term" value="F:diacylglycerol-dependent serine/threonine kinase activity"/>
    <property type="evidence" value="ECO:0007669"/>
    <property type="project" value="UniProtKB-EC"/>
</dbReference>
<evidence type="ECO:0000259" key="21">
    <source>
        <dbReference type="PROSITE" id="PS50004"/>
    </source>
</evidence>
<dbReference type="EC" id="2.7.11.13" evidence="2 16"/>
<comment type="catalytic activity">
    <reaction evidence="13 16">
        <text>L-threonyl-[protein] + ATP = O-phospho-L-threonyl-[protein] + ADP + H(+)</text>
        <dbReference type="Rhea" id="RHEA:46608"/>
        <dbReference type="Rhea" id="RHEA-COMP:11060"/>
        <dbReference type="Rhea" id="RHEA-COMP:11605"/>
        <dbReference type="ChEBI" id="CHEBI:15378"/>
        <dbReference type="ChEBI" id="CHEBI:30013"/>
        <dbReference type="ChEBI" id="CHEBI:30616"/>
        <dbReference type="ChEBI" id="CHEBI:61977"/>
        <dbReference type="ChEBI" id="CHEBI:456216"/>
        <dbReference type="EC" id="2.7.11.13"/>
    </reaction>
</comment>
<organism evidence="25 26">
    <name type="scientific">Parthenolecanium corni</name>
    <dbReference type="NCBI Taxonomy" id="536013"/>
    <lineage>
        <taxon>Eukaryota</taxon>
        <taxon>Metazoa</taxon>
        <taxon>Ecdysozoa</taxon>
        <taxon>Arthropoda</taxon>
        <taxon>Hexapoda</taxon>
        <taxon>Insecta</taxon>
        <taxon>Pterygota</taxon>
        <taxon>Neoptera</taxon>
        <taxon>Paraneoptera</taxon>
        <taxon>Hemiptera</taxon>
        <taxon>Sternorrhyncha</taxon>
        <taxon>Coccoidea</taxon>
        <taxon>Coccidae</taxon>
        <taxon>Parthenolecanium</taxon>
    </lineage>
</organism>
<dbReference type="PROSITE" id="PS00108">
    <property type="entry name" value="PROTEIN_KINASE_ST"/>
    <property type="match status" value="1"/>
</dbReference>
<dbReference type="GO" id="GO:0005524">
    <property type="term" value="F:ATP binding"/>
    <property type="evidence" value="ECO:0007669"/>
    <property type="project" value="UniProtKB-UniRule"/>
</dbReference>
<dbReference type="Gene3D" id="3.30.200.20">
    <property type="entry name" value="Phosphorylase Kinase, domain 1"/>
    <property type="match status" value="1"/>
</dbReference>
<dbReference type="InterPro" id="IPR017441">
    <property type="entry name" value="Protein_kinase_ATP_BS"/>
</dbReference>
<dbReference type="SMART" id="SM00239">
    <property type="entry name" value="C2"/>
    <property type="match status" value="1"/>
</dbReference>
<evidence type="ECO:0000313" key="26">
    <source>
        <dbReference type="Proteomes" id="UP001367676"/>
    </source>
</evidence>
<evidence type="ECO:0000256" key="18">
    <source>
        <dbReference type="PIRSR" id="PIRSR000551-51"/>
    </source>
</evidence>
<feature type="active site" description="Proton acceptor" evidence="17">
    <location>
        <position position="496"/>
    </location>
</feature>
<dbReference type="InterPro" id="IPR035892">
    <property type="entry name" value="C2_domain_sf"/>
</dbReference>
<dbReference type="PRINTS" id="PR00008">
    <property type="entry name" value="DAGPEDOMAIN"/>
</dbReference>
<dbReference type="FunFam" id="3.30.60.20:FF:000003">
    <property type="entry name" value="Protein kinase C delta"/>
    <property type="match status" value="1"/>
</dbReference>
<evidence type="ECO:0000259" key="22">
    <source>
        <dbReference type="PROSITE" id="PS50011"/>
    </source>
</evidence>
<dbReference type="PROSITE" id="PS50081">
    <property type="entry name" value="ZF_DAG_PE_2"/>
    <property type="match status" value="2"/>
</dbReference>
<feature type="compositionally biased region" description="Basic and acidic residues" evidence="20">
    <location>
        <begin position="345"/>
        <end position="356"/>
    </location>
</feature>
<feature type="region of interest" description="Disordered" evidence="20">
    <location>
        <begin position="345"/>
        <end position="364"/>
    </location>
</feature>
<feature type="domain" description="Phorbol-ester/DAG-type" evidence="23">
    <location>
        <begin position="168"/>
        <end position="218"/>
    </location>
</feature>
<keyword evidence="12 16" id="KW-0067">ATP-binding</keyword>
<dbReference type="PROSITE" id="PS00479">
    <property type="entry name" value="ZF_DAG_PE_1"/>
    <property type="match status" value="1"/>
</dbReference>
<dbReference type="FunFam" id="2.60.40.150:FF:000056">
    <property type="entry name" value="Protein kinase C epsilon"/>
    <property type="match status" value="1"/>
</dbReference>
<dbReference type="PROSITE" id="PS00107">
    <property type="entry name" value="PROTEIN_KINASE_ATP"/>
    <property type="match status" value="1"/>
</dbReference>
<keyword evidence="9" id="KW-0863">Zinc-finger</keyword>
<dbReference type="SMART" id="SM00133">
    <property type="entry name" value="S_TK_X"/>
    <property type="match status" value="1"/>
</dbReference>
<dbReference type="SUPFAM" id="SSF49562">
    <property type="entry name" value="C2 domain (Calcium/lipid-binding domain, CaLB)"/>
    <property type="match status" value="1"/>
</dbReference>
<dbReference type="GO" id="GO:0007611">
    <property type="term" value="P:learning or memory"/>
    <property type="evidence" value="ECO:0007669"/>
    <property type="project" value="UniProtKB-ARBA"/>
</dbReference>
<dbReference type="AlphaFoldDB" id="A0AAN9Y513"/>
<keyword evidence="6" id="KW-0479">Metal-binding</keyword>
<feature type="domain" description="Protein kinase" evidence="22">
    <location>
        <begin position="372"/>
        <end position="632"/>
    </location>
</feature>
<evidence type="ECO:0000256" key="6">
    <source>
        <dbReference type="ARBA" id="ARBA00022723"/>
    </source>
</evidence>
<dbReference type="Pfam" id="PF00168">
    <property type="entry name" value="C2"/>
    <property type="match status" value="1"/>
</dbReference>
<keyword evidence="7" id="KW-0677">Repeat</keyword>
<evidence type="ECO:0000256" key="3">
    <source>
        <dbReference type="ARBA" id="ARBA00022527"/>
    </source>
</evidence>
<dbReference type="CDD" id="cd04014">
    <property type="entry name" value="C2_PKC_epsilon"/>
    <property type="match status" value="1"/>
</dbReference>